<feature type="domain" description="DDE Tnp4" evidence="4">
    <location>
        <begin position="1114"/>
        <end position="1162"/>
    </location>
</feature>
<gene>
    <name evidence="5" type="ORF">KUF71_007829</name>
</gene>
<reference evidence="5" key="1">
    <citation type="submission" date="2021-07" db="EMBL/GenBank/DDBJ databases">
        <authorList>
            <person name="Catto M.A."/>
            <person name="Jacobson A."/>
            <person name="Kennedy G."/>
            <person name="Labadie P."/>
            <person name="Hunt B.G."/>
            <person name="Srinivasan R."/>
        </authorList>
    </citation>
    <scope>NUCLEOTIDE SEQUENCE</scope>
    <source>
        <strain evidence="5">PL_HMW_Pooled</strain>
        <tissue evidence="5">Head</tissue>
    </source>
</reference>
<dbReference type="PANTHER" id="PTHR33053:SF25">
    <property type="entry name" value="TRANSPOSASE DOMAIN-CONTAINING PROTEIN"/>
    <property type="match status" value="1"/>
</dbReference>
<comment type="cofactor">
    <cofactor evidence="1">
        <name>a divalent metal cation</name>
        <dbReference type="ChEBI" id="CHEBI:60240"/>
    </cofactor>
</comment>
<dbReference type="AlphaFoldDB" id="A0AAE1HBZ4"/>
<feature type="compositionally biased region" description="Pro residues" evidence="3">
    <location>
        <begin position="61"/>
        <end position="74"/>
    </location>
</feature>
<proteinExistence type="predicted"/>
<feature type="region of interest" description="Disordered" evidence="3">
    <location>
        <begin position="1"/>
        <end position="24"/>
    </location>
</feature>
<organism evidence="5 6">
    <name type="scientific">Frankliniella fusca</name>
    <dbReference type="NCBI Taxonomy" id="407009"/>
    <lineage>
        <taxon>Eukaryota</taxon>
        <taxon>Metazoa</taxon>
        <taxon>Ecdysozoa</taxon>
        <taxon>Arthropoda</taxon>
        <taxon>Hexapoda</taxon>
        <taxon>Insecta</taxon>
        <taxon>Pterygota</taxon>
        <taxon>Neoptera</taxon>
        <taxon>Paraneoptera</taxon>
        <taxon>Thysanoptera</taxon>
        <taxon>Terebrantia</taxon>
        <taxon>Thripoidea</taxon>
        <taxon>Thripidae</taxon>
        <taxon>Frankliniella</taxon>
    </lineage>
</organism>
<feature type="region of interest" description="Disordered" evidence="3">
    <location>
        <begin position="872"/>
        <end position="938"/>
    </location>
</feature>
<keyword evidence="2" id="KW-0479">Metal-binding</keyword>
<evidence type="ECO:0000256" key="3">
    <source>
        <dbReference type="SAM" id="MobiDB-lite"/>
    </source>
</evidence>
<feature type="compositionally biased region" description="Polar residues" evidence="3">
    <location>
        <begin position="877"/>
        <end position="938"/>
    </location>
</feature>
<dbReference type="EMBL" id="JAHWGI010000960">
    <property type="protein sequence ID" value="KAK3918582.1"/>
    <property type="molecule type" value="Genomic_DNA"/>
</dbReference>
<name>A0AAE1HBZ4_9NEOP</name>
<evidence type="ECO:0000259" key="4">
    <source>
        <dbReference type="Pfam" id="PF13359"/>
    </source>
</evidence>
<feature type="region of interest" description="Disordered" evidence="3">
    <location>
        <begin position="806"/>
        <end position="859"/>
    </location>
</feature>
<dbReference type="PANTHER" id="PTHR33053">
    <property type="entry name" value="PROTEIN, PUTATIVE-RELATED"/>
    <property type="match status" value="1"/>
</dbReference>
<evidence type="ECO:0000256" key="2">
    <source>
        <dbReference type="ARBA" id="ARBA00022723"/>
    </source>
</evidence>
<feature type="compositionally biased region" description="Low complexity" evidence="3">
    <location>
        <begin position="42"/>
        <end position="60"/>
    </location>
</feature>
<dbReference type="InterPro" id="IPR027806">
    <property type="entry name" value="HARBI1_dom"/>
</dbReference>
<accession>A0AAE1HBZ4</accession>
<sequence length="1190" mass="134271">MPRDDLKLLGKRTINARNRQSLEKRIRLETVRARLEEVHNLSEPAGSSPSRSSSSSSAMPPSSPSPCNSPPPQGSPASSHSCEVRSTSDNWEVVDGGEPSEHEGELGEACNPAQPAIDDVTYLTNFLSKWAQRGVSFKKVDELLAGLNVLFPQLTKCHKVLLKCPIQDEGFVNIGEGLFWYKGIAENLRERLTAEYLLAHDEIVVDINIDGLDLFKSSQISFWPILGCLKGQRTPFIIACYCGVGHPSDLEIFMQKFIQESNNLQDNGFEFANTPFPFKLDNFILDAPARALVKCCTGHCSKVACEKCTIVGVRKYNRTVFVGVDDEGEPRTDESFARRDQPGHHNGTSPLERDLGIKMVSQFRLDVMHLVHGGVFKRWFFYLLGELHRKETAEELHIRNQNQEAGIRQPRFRPNGKITAAAKTAIDNAIYDIAPSIPSDFNRRPRSLHYVHFLKSTEWRRMLLYDGIRILKGNIPRNTYKHFLLLHCGMYILSSPKLVKEERMLEAAELMLNEFVTLSVEVFDASFPVYNVHSLTHLVDECRLHGEADSFSAYKFENYLGSIKRALRSTHHPLQQLRNRDRECKGWLLQKDRKGLDMGKVTLKSQRAADKKVEEQYCGDQYRKIVLLGFTLSPTVADSAFKTVDGDVCILSNIIHCAADGKIIVSGYLFEDQEDYYTYPIESSRLGILKVKNLQAAKKYWSVSKISQKCVLLPEPDGESYLCFSVVEFLPLKDGDPSHLEVIPSKWIKDDLKLTCYYPPLEDESRAQRFAMTLQTPDPTTWRTFNIKYFNSHDKYNVASKKCNKAIDTGEDPSSATDTSKPRKRKRPAKFLESSSDSDTPVLSKKSKAAPVNDSPKAKDLQLKLRSLLNKDKNTKVVKNSASSTVTLQQSKVPSNSSPRQRTSSNETIPSKSPFPSQSFGKSFLSQGSKNGASSSLIPNSPLKSTMLSYSSKGSGKNAEVVINDDDDDDGNLTDDDLVGNVWQPVEVNINEYHMFGDVCFKLHFRMSRVMFEELCEVVFNHLVEKNRVIRQRRPFPDIMLMVVWLMATPDCFRSVALRFGVTPSTLYYFYSYVILALTELAATYIKWPDAVERTHISQTFERATHFPGVIGCIDCTHINITAPLEDARQYINRHHSYSINVQAVVDHNLLVRHLHVGEVGTLVKLRRSPVLNPPSTMVQMELLVSALLS</sequence>
<feature type="compositionally biased region" description="Basic and acidic residues" evidence="3">
    <location>
        <begin position="329"/>
        <end position="343"/>
    </location>
</feature>
<feature type="compositionally biased region" description="Polar residues" evidence="3">
    <location>
        <begin position="77"/>
        <end position="90"/>
    </location>
</feature>
<keyword evidence="6" id="KW-1185">Reference proteome</keyword>
<feature type="region of interest" description="Disordered" evidence="3">
    <location>
        <begin position="327"/>
        <end position="351"/>
    </location>
</feature>
<comment type="caution">
    <text evidence="5">The sequence shown here is derived from an EMBL/GenBank/DDBJ whole genome shotgun (WGS) entry which is preliminary data.</text>
</comment>
<evidence type="ECO:0000313" key="5">
    <source>
        <dbReference type="EMBL" id="KAK3918582.1"/>
    </source>
</evidence>
<evidence type="ECO:0000313" key="6">
    <source>
        <dbReference type="Proteomes" id="UP001219518"/>
    </source>
</evidence>
<protein>
    <submittedName>
        <fullName evidence="5">Protein ANTAGONIST OF LIKE HETEROCHROMATIN PROTEIN 1</fullName>
    </submittedName>
</protein>
<reference evidence="5" key="2">
    <citation type="journal article" date="2023" name="BMC Genomics">
        <title>Pest status, molecular evolution, and epigenetic factors derived from the genome assembly of Frankliniella fusca, a thysanopteran phytovirus vector.</title>
        <authorList>
            <person name="Catto M.A."/>
            <person name="Labadie P.E."/>
            <person name="Jacobson A.L."/>
            <person name="Kennedy G.G."/>
            <person name="Srinivasan R."/>
            <person name="Hunt B.G."/>
        </authorList>
    </citation>
    <scope>NUCLEOTIDE SEQUENCE</scope>
    <source>
        <strain evidence="5">PL_HMW_Pooled</strain>
    </source>
</reference>
<dbReference type="Pfam" id="PF13359">
    <property type="entry name" value="DDE_Tnp_4"/>
    <property type="match status" value="1"/>
</dbReference>
<dbReference type="GO" id="GO:0046872">
    <property type="term" value="F:metal ion binding"/>
    <property type="evidence" value="ECO:0007669"/>
    <property type="project" value="UniProtKB-KW"/>
</dbReference>
<evidence type="ECO:0000256" key="1">
    <source>
        <dbReference type="ARBA" id="ARBA00001968"/>
    </source>
</evidence>
<feature type="region of interest" description="Disordered" evidence="3">
    <location>
        <begin position="37"/>
        <end position="111"/>
    </location>
</feature>
<dbReference type="Proteomes" id="UP001219518">
    <property type="component" value="Unassembled WGS sequence"/>
</dbReference>